<evidence type="ECO:0000256" key="5">
    <source>
        <dbReference type="ARBA" id="ARBA00023186"/>
    </source>
</evidence>
<evidence type="ECO:0000256" key="2">
    <source>
        <dbReference type="ARBA" id="ARBA00022737"/>
    </source>
</evidence>
<dbReference type="SUPFAM" id="SSF49493">
    <property type="entry name" value="HSP40/DnaJ peptide-binding domain"/>
    <property type="match status" value="2"/>
</dbReference>
<keyword evidence="4 6" id="KW-0862">Zinc</keyword>
<dbReference type="InterPro" id="IPR036410">
    <property type="entry name" value="HSP_DnaJ_Cys-rich_dom_sf"/>
</dbReference>
<dbReference type="GO" id="GO:0051082">
    <property type="term" value="F:unfolded protein binding"/>
    <property type="evidence" value="ECO:0007669"/>
    <property type="project" value="InterPro"/>
</dbReference>
<evidence type="ECO:0000256" key="1">
    <source>
        <dbReference type="ARBA" id="ARBA00022723"/>
    </source>
</evidence>
<gene>
    <name evidence="8" type="ORF">SINC0208_LOCUS4049</name>
</gene>
<proteinExistence type="predicted"/>
<evidence type="ECO:0000256" key="3">
    <source>
        <dbReference type="ARBA" id="ARBA00022771"/>
    </source>
</evidence>
<sequence length="243" mass="26971">MQKGPNARADIHVTLEDLYLGSKRTLNINRNIYCTQCRGSGAKDGKTKTCPTCKGRGVSMQTINMMGMQMQMQQTCTTCGGKGTTMAAKCPHCKGKRVVNDNKKVTIDVEKGMANGDTIVLEKEAEQVPDLARGDLIFTLKQKSHGTFRRVGDNLFLSTTLTLEEAIFGFKKTVKHLDGHQVVITPQPNQILQHNEWIIVDGEGMPKRNTPSEFGDLHVQVKIKLPTKLSEKQMDIIAQVFPE</sequence>
<dbReference type="PANTHER" id="PTHR43888">
    <property type="entry name" value="DNAJ-LIKE-2, ISOFORM A-RELATED"/>
    <property type="match status" value="1"/>
</dbReference>
<evidence type="ECO:0000256" key="6">
    <source>
        <dbReference type="PROSITE-ProRule" id="PRU00546"/>
    </source>
</evidence>
<dbReference type="GO" id="GO:0008270">
    <property type="term" value="F:zinc ion binding"/>
    <property type="evidence" value="ECO:0007669"/>
    <property type="project" value="UniProtKB-KW"/>
</dbReference>
<dbReference type="InterPro" id="IPR008971">
    <property type="entry name" value="HSP40/DnaJ_pept-bd"/>
</dbReference>
<dbReference type="Pfam" id="PF01556">
    <property type="entry name" value="DnaJ_C"/>
    <property type="match status" value="1"/>
</dbReference>
<dbReference type="FunFam" id="2.10.230.10:FF:000002">
    <property type="entry name" value="Molecular chaperone DnaJ"/>
    <property type="match status" value="1"/>
</dbReference>
<keyword evidence="5" id="KW-0143">Chaperone</keyword>
<reference evidence="8" key="1">
    <citation type="submission" date="2021-01" db="EMBL/GenBank/DDBJ databases">
        <authorList>
            <person name="Corre E."/>
            <person name="Pelletier E."/>
            <person name="Niang G."/>
            <person name="Scheremetjew M."/>
            <person name="Finn R."/>
            <person name="Kale V."/>
            <person name="Holt S."/>
            <person name="Cochrane G."/>
            <person name="Meng A."/>
            <person name="Brown T."/>
            <person name="Cohen L."/>
        </authorList>
    </citation>
    <scope>NUCLEOTIDE SEQUENCE</scope>
    <source>
        <strain evidence="8">S3</strain>
    </source>
</reference>
<organism evidence="8">
    <name type="scientific">Strombidium inclinatum</name>
    <dbReference type="NCBI Taxonomy" id="197538"/>
    <lineage>
        <taxon>Eukaryota</taxon>
        <taxon>Sar</taxon>
        <taxon>Alveolata</taxon>
        <taxon>Ciliophora</taxon>
        <taxon>Intramacronucleata</taxon>
        <taxon>Spirotrichea</taxon>
        <taxon>Oligotrichia</taxon>
        <taxon>Strombidiidae</taxon>
        <taxon>Strombidium</taxon>
    </lineage>
</organism>
<dbReference type="GO" id="GO:0006457">
    <property type="term" value="P:protein folding"/>
    <property type="evidence" value="ECO:0007669"/>
    <property type="project" value="InterPro"/>
</dbReference>
<dbReference type="Pfam" id="PF00684">
    <property type="entry name" value="DnaJ_CXXCXGXG"/>
    <property type="match status" value="1"/>
</dbReference>
<dbReference type="AlphaFoldDB" id="A0A7S3MVS5"/>
<dbReference type="SUPFAM" id="SSF57938">
    <property type="entry name" value="DnaJ/Hsp40 cysteine-rich domain"/>
    <property type="match status" value="1"/>
</dbReference>
<dbReference type="EMBL" id="HBIH01009928">
    <property type="protein sequence ID" value="CAE0323464.1"/>
    <property type="molecule type" value="Transcribed_RNA"/>
</dbReference>
<keyword evidence="3 6" id="KW-0863">Zinc-finger</keyword>
<keyword evidence="1 6" id="KW-0479">Metal-binding</keyword>
<dbReference type="GO" id="GO:0030544">
    <property type="term" value="F:Hsp70 protein binding"/>
    <property type="evidence" value="ECO:0007669"/>
    <property type="project" value="InterPro"/>
</dbReference>
<evidence type="ECO:0000259" key="7">
    <source>
        <dbReference type="PROSITE" id="PS51188"/>
    </source>
</evidence>
<dbReference type="InterPro" id="IPR001305">
    <property type="entry name" value="HSP_DnaJ_Cys-rich_dom"/>
</dbReference>
<accession>A0A7S3MVS5</accession>
<feature type="zinc finger region" description="CR-type" evidence="6">
    <location>
        <begin position="21"/>
        <end position="102"/>
    </location>
</feature>
<protein>
    <recommendedName>
        <fullName evidence="7">CR-type domain-containing protein</fullName>
    </recommendedName>
</protein>
<feature type="domain" description="CR-type" evidence="7">
    <location>
        <begin position="21"/>
        <end position="102"/>
    </location>
</feature>
<name>A0A7S3MVS5_9SPIT</name>
<dbReference type="InterPro" id="IPR044713">
    <property type="entry name" value="DNJA1/2-like"/>
</dbReference>
<evidence type="ECO:0000313" key="8">
    <source>
        <dbReference type="EMBL" id="CAE0323464.1"/>
    </source>
</evidence>
<dbReference type="CDD" id="cd10719">
    <property type="entry name" value="DnaJ_zf"/>
    <property type="match status" value="1"/>
</dbReference>
<dbReference type="PROSITE" id="PS51188">
    <property type="entry name" value="ZF_CR"/>
    <property type="match status" value="1"/>
</dbReference>
<evidence type="ECO:0000256" key="4">
    <source>
        <dbReference type="ARBA" id="ARBA00022833"/>
    </source>
</evidence>
<dbReference type="CDD" id="cd10747">
    <property type="entry name" value="DnaJ_C"/>
    <property type="match status" value="1"/>
</dbReference>
<dbReference type="Gene3D" id="2.60.260.20">
    <property type="entry name" value="Urease metallochaperone UreE, N-terminal domain"/>
    <property type="match status" value="2"/>
</dbReference>
<keyword evidence="2" id="KW-0677">Repeat</keyword>
<dbReference type="InterPro" id="IPR002939">
    <property type="entry name" value="DnaJ_C"/>
</dbReference>
<dbReference type="FunFam" id="2.60.260.20:FF:000003">
    <property type="entry name" value="DnaJ subfamily A member 2"/>
    <property type="match status" value="1"/>
</dbReference>
<dbReference type="Gene3D" id="2.10.230.10">
    <property type="entry name" value="Heat shock protein DnaJ, cysteine-rich domain"/>
    <property type="match status" value="1"/>
</dbReference>